<feature type="transmembrane region" description="Helical" evidence="7">
    <location>
        <begin position="176"/>
        <end position="198"/>
    </location>
</feature>
<evidence type="ECO:0000256" key="3">
    <source>
        <dbReference type="ARBA" id="ARBA00022448"/>
    </source>
</evidence>
<dbReference type="Gene3D" id="1.20.1250.20">
    <property type="entry name" value="MFS general substrate transporter like domains"/>
    <property type="match status" value="1"/>
</dbReference>
<comment type="caution">
    <text evidence="9">The sequence shown here is derived from an EMBL/GenBank/DDBJ whole genome shotgun (WGS) entry which is preliminary data.</text>
</comment>
<feature type="transmembrane region" description="Helical" evidence="7">
    <location>
        <begin position="12"/>
        <end position="35"/>
    </location>
</feature>
<evidence type="ECO:0000256" key="6">
    <source>
        <dbReference type="ARBA" id="ARBA00023136"/>
    </source>
</evidence>
<dbReference type="InterPro" id="IPR005828">
    <property type="entry name" value="MFS_sugar_transport-like"/>
</dbReference>
<feature type="transmembrane region" description="Helical" evidence="7">
    <location>
        <begin position="47"/>
        <end position="65"/>
    </location>
</feature>
<feature type="transmembrane region" description="Helical" evidence="7">
    <location>
        <begin position="452"/>
        <end position="476"/>
    </location>
</feature>
<feature type="transmembrane region" description="Helical" evidence="7">
    <location>
        <begin position="297"/>
        <end position="320"/>
    </location>
</feature>
<feature type="transmembrane region" description="Helical" evidence="7">
    <location>
        <begin position="142"/>
        <end position="164"/>
    </location>
</feature>
<organism evidence="9 10">
    <name type="scientific">Hirschia litorea</name>
    <dbReference type="NCBI Taxonomy" id="1199156"/>
    <lineage>
        <taxon>Bacteria</taxon>
        <taxon>Pseudomonadati</taxon>
        <taxon>Pseudomonadota</taxon>
        <taxon>Alphaproteobacteria</taxon>
        <taxon>Hyphomonadales</taxon>
        <taxon>Hyphomonadaceae</taxon>
        <taxon>Hirschia</taxon>
    </lineage>
</organism>
<sequence>MKISENRAILSAMIVAFGGFIFGLDIVLISGGIAAFRSEFLLNDAQVGWVVSAAGWGVLPVLLLVGPLTNKIGRKNTLIVIAAMYIVSAVGSVLATNWVMLAVARALGGMAFTSLSVAAMYIGEVAPPNARGKMVSINQLNIGIGITVAFLVNLAIASMAAPGATTVSMFGVETGMWRWMLGVEIIPAIIWLVLLLGIPKSPRWLYSVGREAEARDVLAKMMPGEHVDAGMEEIRASAQGNGTISNLQGIKELFSTHLSKALFVGVLVAVLQPLTGINNLLYYAPIVFEQAGAGTNAAFISSVGLGVLAMAFTAIAIVVIDRVGRRPLLIGGLAVAAACMLIAGWSFSQAHYMIDMVDLDVLAATMPTEALKSLVGVEFANDVAFKNALVDTLGFDDARKFEGVLIKTAVEGLNAGLVISCILGFVAAFNISIGPIMWVLFSEIFPTRVRGVAISACALVTSLVSAGAAMVFPVLLSGAGAGAVFLLFGVIIVVGAVLIYMLVPETKNKTIEQIEATFKGA</sequence>
<reference evidence="10" key="1">
    <citation type="journal article" date="2019" name="Int. J. Syst. Evol. Microbiol.">
        <title>The Global Catalogue of Microorganisms (GCM) 10K type strain sequencing project: providing services to taxonomists for standard genome sequencing and annotation.</title>
        <authorList>
            <consortium name="The Broad Institute Genomics Platform"/>
            <consortium name="The Broad Institute Genome Sequencing Center for Infectious Disease"/>
            <person name="Wu L."/>
            <person name="Ma J."/>
        </authorList>
    </citation>
    <scope>NUCLEOTIDE SEQUENCE [LARGE SCALE GENOMIC DNA]</scope>
    <source>
        <strain evidence="10">CCUG 51308</strain>
    </source>
</reference>
<name>A0ABW2IP92_9PROT</name>
<dbReference type="Pfam" id="PF00083">
    <property type="entry name" value="Sugar_tr"/>
    <property type="match status" value="2"/>
</dbReference>
<dbReference type="InterPro" id="IPR020846">
    <property type="entry name" value="MFS_dom"/>
</dbReference>
<feature type="transmembrane region" description="Helical" evidence="7">
    <location>
        <begin position="102"/>
        <end position="122"/>
    </location>
</feature>
<dbReference type="PANTHER" id="PTHR48020">
    <property type="entry name" value="PROTON MYO-INOSITOL COTRANSPORTER"/>
    <property type="match status" value="1"/>
</dbReference>
<evidence type="ECO:0000313" key="10">
    <source>
        <dbReference type="Proteomes" id="UP001596492"/>
    </source>
</evidence>
<evidence type="ECO:0000256" key="4">
    <source>
        <dbReference type="ARBA" id="ARBA00022692"/>
    </source>
</evidence>
<keyword evidence="4 7" id="KW-0812">Transmembrane</keyword>
<evidence type="ECO:0000256" key="5">
    <source>
        <dbReference type="ARBA" id="ARBA00022989"/>
    </source>
</evidence>
<feature type="transmembrane region" description="Helical" evidence="7">
    <location>
        <begin position="261"/>
        <end position="285"/>
    </location>
</feature>
<dbReference type="RefSeq" id="WP_382168387.1">
    <property type="nucleotide sequence ID" value="NZ_JBHTBR010000005.1"/>
</dbReference>
<evidence type="ECO:0000313" key="9">
    <source>
        <dbReference type="EMBL" id="MFC7292722.1"/>
    </source>
</evidence>
<dbReference type="InterPro" id="IPR050814">
    <property type="entry name" value="Myo-inositol_Transporter"/>
</dbReference>
<dbReference type="PRINTS" id="PR00171">
    <property type="entry name" value="SUGRTRNSPORT"/>
</dbReference>
<keyword evidence="3" id="KW-0813">Transport</keyword>
<accession>A0ABW2IP92</accession>
<keyword evidence="10" id="KW-1185">Reference proteome</keyword>
<dbReference type="InterPro" id="IPR003663">
    <property type="entry name" value="Sugar/inositol_transpt"/>
</dbReference>
<evidence type="ECO:0000259" key="8">
    <source>
        <dbReference type="PROSITE" id="PS50850"/>
    </source>
</evidence>
<dbReference type="InterPro" id="IPR005829">
    <property type="entry name" value="Sugar_transporter_CS"/>
</dbReference>
<keyword evidence="6 7" id="KW-0472">Membrane</keyword>
<dbReference type="Proteomes" id="UP001596492">
    <property type="component" value="Unassembled WGS sequence"/>
</dbReference>
<comment type="subcellular location">
    <subcellularLocation>
        <location evidence="1">Membrane</location>
        <topology evidence="1">Multi-pass membrane protein</topology>
    </subcellularLocation>
</comment>
<dbReference type="PROSITE" id="PS50850">
    <property type="entry name" value="MFS"/>
    <property type="match status" value="1"/>
</dbReference>
<gene>
    <name evidence="9" type="ORF">ACFQS8_13905</name>
</gene>
<feature type="domain" description="Major facilitator superfamily (MFS) profile" evidence="8">
    <location>
        <begin position="11"/>
        <end position="507"/>
    </location>
</feature>
<dbReference type="EMBL" id="JBHTBR010000005">
    <property type="protein sequence ID" value="MFC7292722.1"/>
    <property type="molecule type" value="Genomic_DNA"/>
</dbReference>
<dbReference type="SUPFAM" id="SSF103473">
    <property type="entry name" value="MFS general substrate transporter"/>
    <property type="match status" value="1"/>
</dbReference>
<protein>
    <submittedName>
        <fullName evidence="9">MFS transporter</fullName>
    </submittedName>
</protein>
<evidence type="ECO:0000256" key="7">
    <source>
        <dbReference type="SAM" id="Phobius"/>
    </source>
</evidence>
<dbReference type="InterPro" id="IPR036259">
    <property type="entry name" value="MFS_trans_sf"/>
</dbReference>
<keyword evidence="5 7" id="KW-1133">Transmembrane helix</keyword>
<evidence type="ECO:0000256" key="2">
    <source>
        <dbReference type="ARBA" id="ARBA00010992"/>
    </source>
</evidence>
<feature type="transmembrane region" description="Helical" evidence="7">
    <location>
        <begin position="482"/>
        <end position="503"/>
    </location>
</feature>
<feature type="transmembrane region" description="Helical" evidence="7">
    <location>
        <begin position="417"/>
        <end position="440"/>
    </location>
</feature>
<proteinExistence type="inferred from homology"/>
<comment type="similarity">
    <text evidence="2">Belongs to the major facilitator superfamily. Sugar transporter (TC 2.A.1.1) family.</text>
</comment>
<feature type="transmembrane region" description="Helical" evidence="7">
    <location>
        <begin position="327"/>
        <end position="347"/>
    </location>
</feature>
<feature type="transmembrane region" description="Helical" evidence="7">
    <location>
        <begin position="77"/>
        <end position="96"/>
    </location>
</feature>
<evidence type="ECO:0000256" key="1">
    <source>
        <dbReference type="ARBA" id="ARBA00004141"/>
    </source>
</evidence>
<dbReference type="PANTHER" id="PTHR48020:SF12">
    <property type="entry name" value="PROTON MYO-INOSITOL COTRANSPORTER"/>
    <property type="match status" value="1"/>
</dbReference>
<dbReference type="PROSITE" id="PS00216">
    <property type="entry name" value="SUGAR_TRANSPORT_1"/>
    <property type="match status" value="1"/>
</dbReference>